<accession>A0A397NFI3</accession>
<gene>
    <name evidence="1" type="ORF">DFO61_1711</name>
</gene>
<proteinExistence type="predicted"/>
<sequence>MDRSHPLGRVGYVPTACLYSPVICPQGARHD</sequence>
<name>A0A397NFI3_ECTOL</name>
<dbReference type="AlphaFoldDB" id="A0A397NFI3"/>
<dbReference type="EMBL" id="QXDA01000002">
    <property type="protein sequence ID" value="RIA35048.1"/>
    <property type="molecule type" value="Genomic_DNA"/>
</dbReference>
<evidence type="ECO:0000313" key="2">
    <source>
        <dbReference type="Proteomes" id="UP000265836"/>
    </source>
</evidence>
<comment type="caution">
    <text evidence="1">The sequence shown here is derived from an EMBL/GenBank/DDBJ whole genome shotgun (WGS) entry which is preliminary data.</text>
</comment>
<evidence type="ECO:0000313" key="1">
    <source>
        <dbReference type="EMBL" id="RIA35048.1"/>
    </source>
</evidence>
<protein>
    <submittedName>
        <fullName evidence="1">Uncharacterized protein</fullName>
    </submittedName>
</protein>
<organism evidence="1 2">
    <name type="scientific">Ectopseudomonas oleovorans</name>
    <name type="common">Pseudomonas oleovorans</name>
    <dbReference type="NCBI Taxonomy" id="301"/>
    <lineage>
        <taxon>Bacteria</taxon>
        <taxon>Pseudomonadati</taxon>
        <taxon>Pseudomonadota</taxon>
        <taxon>Gammaproteobacteria</taxon>
        <taxon>Pseudomonadales</taxon>
        <taxon>Pseudomonadaceae</taxon>
        <taxon>Ectopseudomonas</taxon>
    </lineage>
</organism>
<dbReference type="Proteomes" id="UP000265836">
    <property type="component" value="Unassembled WGS sequence"/>
</dbReference>
<reference evidence="1 2" key="1">
    <citation type="submission" date="2018-08" db="EMBL/GenBank/DDBJ databases">
        <title>Genome sequencing of rice bacterial endophytes.</title>
        <authorList>
            <person name="Venturi V."/>
        </authorList>
    </citation>
    <scope>NUCLEOTIDE SEQUENCE [LARGE SCALE GENOMIC DNA]</scope>
    <source>
        <strain evidence="1 2">E1205</strain>
    </source>
</reference>